<evidence type="ECO:0000256" key="1">
    <source>
        <dbReference type="SAM" id="Coils"/>
    </source>
</evidence>
<keyword evidence="4" id="KW-1185">Reference proteome</keyword>
<gene>
    <name evidence="3" type="ORF">AXF42_Ash007289</name>
</gene>
<dbReference type="Proteomes" id="UP000236161">
    <property type="component" value="Unassembled WGS sequence"/>
</dbReference>
<feature type="compositionally biased region" description="Basic and acidic residues" evidence="2">
    <location>
        <begin position="730"/>
        <end position="741"/>
    </location>
</feature>
<accession>A0A2I0B9S3</accession>
<proteinExistence type="predicted"/>
<keyword evidence="1" id="KW-0175">Coiled coil</keyword>
<organism evidence="3 4">
    <name type="scientific">Apostasia shenzhenica</name>
    <dbReference type="NCBI Taxonomy" id="1088818"/>
    <lineage>
        <taxon>Eukaryota</taxon>
        <taxon>Viridiplantae</taxon>
        <taxon>Streptophyta</taxon>
        <taxon>Embryophyta</taxon>
        <taxon>Tracheophyta</taxon>
        <taxon>Spermatophyta</taxon>
        <taxon>Magnoliopsida</taxon>
        <taxon>Liliopsida</taxon>
        <taxon>Asparagales</taxon>
        <taxon>Orchidaceae</taxon>
        <taxon>Apostasioideae</taxon>
        <taxon>Apostasia</taxon>
    </lineage>
</organism>
<dbReference type="AlphaFoldDB" id="A0A2I0B9S3"/>
<dbReference type="PANTHER" id="PTHR33427">
    <property type="entry name" value="HNH ENDONUCLEASE"/>
    <property type="match status" value="1"/>
</dbReference>
<dbReference type="OrthoDB" id="608866at2759"/>
<name>A0A2I0B9S3_9ASPA</name>
<feature type="compositionally biased region" description="Polar residues" evidence="2">
    <location>
        <begin position="742"/>
        <end position="751"/>
    </location>
</feature>
<protein>
    <submittedName>
        <fullName evidence="3">Uncharacterized protein</fullName>
    </submittedName>
</protein>
<feature type="region of interest" description="Disordered" evidence="2">
    <location>
        <begin position="730"/>
        <end position="764"/>
    </location>
</feature>
<dbReference type="EMBL" id="KZ451903">
    <property type="protein sequence ID" value="PKA64544.1"/>
    <property type="molecule type" value="Genomic_DNA"/>
</dbReference>
<evidence type="ECO:0000313" key="3">
    <source>
        <dbReference type="EMBL" id="PKA64544.1"/>
    </source>
</evidence>
<evidence type="ECO:0000313" key="4">
    <source>
        <dbReference type="Proteomes" id="UP000236161"/>
    </source>
</evidence>
<sequence length="764" mass="87686">MAAKLPAFTQEELAVDEALGFPKAYARICRSTATRAFTLGPPLSFIPYALQPPEALRVKELNQMFPVIDLRASLSADPRAYVNFLWEQLDHLGNAGFDPALFRVDPYGNVLHLRADPASPLAWDIDHWFPCSRGGKTIPSNLRILQWQVCRKKKNKLDFLIPWWDHQLGISVNQFLSIFASKNSDFRFRALSFLFPESDSEELNECHSFPEELMAAKRKLGLAPAAIVPSRDNSCSNALTAESLTLIYFFLTAASRLSSKEDKPELTIQKFRTSISTENYESDRENNPYITIARAGDALRLREDAKRQQREIKLLDEQLNELKRKNDDERIALQDLEAVLTQRRRRVEKCRRLSETQASYRALLEKMIRDAMHKSVVYKEQLRLNQVASSALMARLEAQRAICDSSENDLRRKYKVRDEMEKQALNSCEQAQKTFRTDNTLLYDFHGSESNSSKLRERNPTRKELRVFLEEEQKASEAGIPFSFDEEVWEEYEPKEFASISKEGNHDKCKGKMPVDNDCKLNKSALADDCNKSNRSEKIYVCGSCVEENIANKKLNQVQNKELNFIKTSASRKQWHLQQNQQDQEEKEKEEYKNQIGKGNIEKWLKLLLENAEAGISSIESPTTTKILDMQHQKNLGNPNTKNLEIKPLVIYPPNEKYGSDQMRTIRFNERNQNENRSEIILLGTVGKESSEIKVKEENKEGSIKGFISLPSSPSIISGMRKSVDRIWRKSRVNGDEHPHDNSTATNSNMFIRSFSRIKKGSKA</sequence>
<reference evidence="3 4" key="1">
    <citation type="journal article" date="2017" name="Nature">
        <title>The Apostasia genome and the evolution of orchids.</title>
        <authorList>
            <person name="Zhang G.Q."/>
            <person name="Liu K.W."/>
            <person name="Li Z."/>
            <person name="Lohaus R."/>
            <person name="Hsiao Y.Y."/>
            <person name="Niu S.C."/>
            <person name="Wang J.Y."/>
            <person name="Lin Y.C."/>
            <person name="Xu Q."/>
            <person name="Chen L.J."/>
            <person name="Yoshida K."/>
            <person name="Fujiwara S."/>
            <person name="Wang Z.W."/>
            <person name="Zhang Y.Q."/>
            <person name="Mitsuda N."/>
            <person name="Wang M."/>
            <person name="Liu G.H."/>
            <person name="Pecoraro L."/>
            <person name="Huang H.X."/>
            <person name="Xiao X.J."/>
            <person name="Lin M."/>
            <person name="Wu X.Y."/>
            <person name="Wu W.L."/>
            <person name="Chen Y.Y."/>
            <person name="Chang S.B."/>
            <person name="Sakamoto S."/>
            <person name="Ohme-Takagi M."/>
            <person name="Yagi M."/>
            <person name="Zeng S.J."/>
            <person name="Shen C.Y."/>
            <person name="Yeh C.M."/>
            <person name="Luo Y.B."/>
            <person name="Tsai W.C."/>
            <person name="Van de Peer Y."/>
            <person name="Liu Z.J."/>
        </authorList>
    </citation>
    <scope>NUCLEOTIDE SEQUENCE [LARGE SCALE GENOMIC DNA]</scope>
    <source>
        <strain evidence="4">cv. Shenzhen</strain>
        <tissue evidence="3">Stem</tissue>
    </source>
</reference>
<feature type="coiled-coil region" evidence="1">
    <location>
        <begin position="298"/>
        <end position="339"/>
    </location>
</feature>
<dbReference type="PANTHER" id="PTHR33427:SF2">
    <property type="entry name" value="TRICHOHYALIN"/>
    <property type="match status" value="1"/>
</dbReference>
<evidence type="ECO:0000256" key="2">
    <source>
        <dbReference type="SAM" id="MobiDB-lite"/>
    </source>
</evidence>
<dbReference type="STRING" id="1088818.A0A2I0B9S3"/>